<accession>A0A3Q2ZL09</accession>
<evidence type="ECO:0000313" key="4">
    <source>
        <dbReference type="Proteomes" id="UP000264820"/>
    </source>
</evidence>
<dbReference type="OMA" id="KITYSWG"/>
<dbReference type="SMART" id="SM01373">
    <property type="entry name" value="MAGE"/>
    <property type="match status" value="1"/>
</dbReference>
<protein>
    <submittedName>
        <fullName evidence="3">Necdin-like 2</fullName>
    </submittedName>
</protein>
<dbReference type="GeneTree" id="ENSGT00940000164454"/>
<dbReference type="AlphaFoldDB" id="A0A3Q2ZL09"/>
<feature type="region of interest" description="Disordered" evidence="1">
    <location>
        <begin position="245"/>
        <end position="267"/>
    </location>
</feature>
<reference evidence="3" key="2">
    <citation type="submission" date="2025-09" db="UniProtKB">
        <authorList>
            <consortium name="Ensembl"/>
        </authorList>
    </citation>
    <scope>IDENTIFICATION</scope>
</reference>
<proteinExistence type="predicted"/>
<dbReference type="InterPro" id="IPR037445">
    <property type="entry name" value="MAGE"/>
</dbReference>
<feature type="compositionally biased region" description="Polar residues" evidence="1">
    <location>
        <begin position="36"/>
        <end position="49"/>
    </location>
</feature>
<feature type="compositionally biased region" description="Low complexity" evidence="1">
    <location>
        <begin position="256"/>
        <end position="267"/>
    </location>
</feature>
<dbReference type="Gene3D" id="1.10.10.1200">
    <property type="entry name" value="MAGE homology domain, winged helix WH1 motif"/>
    <property type="match status" value="1"/>
</dbReference>
<evidence type="ECO:0000313" key="3">
    <source>
        <dbReference type="Ensembl" id="ENSHCOP00000027129.1"/>
    </source>
</evidence>
<feature type="compositionally biased region" description="Low complexity" evidence="1">
    <location>
        <begin position="10"/>
        <end position="24"/>
    </location>
</feature>
<sequence>MSQKKRLSKTETSSPSEQRQSSTSGAVCEDEDAMFTQPSTSQVQRSLEKLSPSQVDQKAAEVVKYILVKDQKKIPMRRADLVKHVIKEYRNVYPEIMKRVAHTFDQVFGLKLVNTDTKNQSYILINKLEATAGAPSFNSVDPKMGLLFVVLSVIFMKKGVARESLMWNMLGKLGINPIKQHEEFGDVKKVITDEFVRQRYLEYVPIPHTEPPQHNFLWGPRAEVEVSKAKILQFVAELHDRDPQSWKHQYTEAHSSQDSQASSSSQR</sequence>
<dbReference type="Pfam" id="PF01454">
    <property type="entry name" value="MAGE"/>
    <property type="match status" value="1"/>
</dbReference>
<dbReference type="GO" id="GO:0005634">
    <property type="term" value="C:nucleus"/>
    <property type="evidence" value="ECO:0007669"/>
    <property type="project" value="TreeGrafter"/>
</dbReference>
<dbReference type="PANTHER" id="PTHR11736:SF14">
    <property type="entry name" value="NSE3 HOMOLOG, SMC5-SMC6 COMPLEX COMPONENT"/>
    <property type="match status" value="1"/>
</dbReference>
<dbReference type="Gene3D" id="1.10.10.1210">
    <property type="entry name" value="MAGE homology domain, winged helix WH2 motif"/>
    <property type="match status" value="1"/>
</dbReference>
<organism evidence="3 4">
    <name type="scientific">Hippocampus comes</name>
    <name type="common">Tiger tail seahorse</name>
    <dbReference type="NCBI Taxonomy" id="109280"/>
    <lineage>
        <taxon>Eukaryota</taxon>
        <taxon>Metazoa</taxon>
        <taxon>Chordata</taxon>
        <taxon>Craniata</taxon>
        <taxon>Vertebrata</taxon>
        <taxon>Euteleostomi</taxon>
        <taxon>Actinopterygii</taxon>
        <taxon>Neopterygii</taxon>
        <taxon>Teleostei</taxon>
        <taxon>Neoteleostei</taxon>
        <taxon>Acanthomorphata</taxon>
        <taxon>Syngnathiaria</taxon>
        <taxon>Syngnathiformes</taxon>
        <taxon>Syngnathoidei</taxon>
        <taxon>Syngnathidae</taxon>
        <taxon>Hippocampus</taxon>
    </lineage>
</organism>
<dbReference type="Proteomes" id="UP000264820">
    <property type="component" value="Unplaced"/>
</dbReference>
<dbReference type="InterPro" id="IPR002190">
    <property type="entry name" value="MHD_dom"/>
</dbReference>
<dbReference type="PANTHER" id="PTHR11736">
    <property type="entry name" value="MELANOMA-ASSOCIATED ANTIGEN MAGE ANTIGEN"/>
    <property type="match status" value="1"/>
</dbReference>
<keyword evidence="4" id="KW-1185">Reference proteome</keyword>
<feature type="domain" description="MAGE" evidence="2">
    <location>
        <begin position="55"/>
        <end position="253"/>
    </location>
</feature>
<dbReference type="PROSITE" id="PS50838">
    <property type="entry name" value="MAGE"/>
    <property type="match status" value="1"/>
</dbReference>
<evidence type="ECO:0000256" key="1">
    <source>
        <dbReference type="SAM" id="MobiDB-lite"/>
    </source>
</evidence>
<evidence type="ECO:0000259" key="2">
    <source>
        <dbReference type="PROSITE" id="PS50838"/>
    </source>
</evidence>
<reference evidence="3" key="1">
    <citation type="submission" date="2025-08" db="UniProtKB">
        <authorList>
            <consortium name="Ensembl"/>
        </authorList>
    </citation>
    <scope>IDENTIFICATION</scope>
</reference>
<dbReference type="InterPro" id="IPR041899">
    <property type="entry name" value="MAGE_WH2"/>
</dbReference>
<dbReference type="InterPro" id="IPR041898">
    <property type="entry name" value="MAGE_WH1"/>
</dbReference>
<dbReference type="STRING" id="109280.ENSHCOP00000027129"/>
<name>A0A3Q2ZL09_HIPCM</name>
<dbReference type="Ensembl" id="ENSHCOT00000022977.1">
    <property type="protein sequence ID" value="ENSHCOP00000027129.1"/>
    <property type="gene ID" value="ENSHCOG00000000653.1"/>
</dbReference>
<dbReference type="FunFam" id="1.10.10.1210:FF:000001">
    <property type="entry name" value="melanoma-associated antigen D1"/>
    <property type="match status" value="1"/>
</dbReference>
<feature type="region of interest" description="Disordered" evidence="1">
    <location>
        <begin position="1"/>
        <end position="49"/>
    </location>
</feature>